<keyword evidence="4" id="KW-0732">Signal</keyword>
<dbReference type="InterPro" id="IPR020635">
    <property type="entry name" value="Tyr_kinase_cat_dom"/>
</dbReference>
<dbReference type="GO" id="GO:0005524">
    <property type="term" value="F:ATP binding"/>
    <property type="evidence" value="ECO:0007669"/>
    <property type="project" value="UniProtKB-UniRule"/>
</dbReference>
<feature type="region of interest" description="Disordered" evidence="14">
    <location>
        <begin position="517"/>
        <end position="544"/>
    </location>
</feature>
<dbReference type="SMART" id="SM00231">
    <property type="entry name" value="FA58C"/>
    <property type="match status" value="1"/>
</dbReference>
<evidence type="ECO:0000256" key="1">
    <source>
        <dbReference type="ARBA" id="ARBA00004251"/>
    </source>
</evidence>
<keyword evidence="10" id="KW-0675">Receptor</keyword>
<dbReference type="PROSITE" id="PS01286">
    <property type="entry name" value="FA58C_2"/>
    <property type="match status" value="1"/>
</dbReference>
<evidence type="ECO:0000256" key="11">
    <source>
        <dbReference type="ARBA" id="ARBA00023180"/>
    </source>
</evidence>
<dbReference type="InterPro" id="IPR048525">
    <property type="entry name" value="DDR1-2_DS-like"/>
</dbReference>
<dbReference type="Gene3D" id="2.60.120.1190">
    <property type="match status" value="1"/>
</dbReference>
<dbReference type="GO" id="GO:0005886">
    <property type="term" value="C:plasma membrane"/>
    <property type="evidence" value="ECO:0007669"/>
    <property type="project" value="UniProtKB-SubCell"/>
</dbReference>
<dbReference type="InterPro" id="IPR001245">
    <property type="entry name" value="Ser-Thr/Tyr_kinase_cat_dom"/>
</dbReference>
<keyword evidence="19" id="KW-1185">Reference proteome</keyword>
<feature type="transmembrane region" description="Helical" evidence="15">
    <location>
        <begin position="465"/>
        <end position="489"/>
    </location>
</feature>
<dbReference type="PROSITE" id="PS50011">
    <property type="entry name" value="PROTEIN_KINASE_DOM"/>
    <property type="match status" value="1"/>
</dbReference>
<evidence type="ECO:0000256" key="9">
    <source>
        <dbReference type="ARBA" id="ARBA00023157"/>
    </source>
</evidence>
<feature type="compositionally biased region" description="Polar residues" evidence="14">
    <location>
        <begin position="517"/>
        <end position="536"/>
    </location>
</feature>
<dbReference type="PROSITE" id="PS00109">
    <property type="entry name" value="PROTEIN_KINASE_TYR"/>
    <property type="match status" value="1"/>
</dbReference>
<keyword evidence="9" id="KW-1015">Disulfide bond</keyword>
<keyword evidence="2" id="KW-1003">Cell membrane</keyword>
<evidence type="ECO:0000256" key="5">
    <source>
        <dbReference type="ARBA" id="ARBA00022741"/>
    </source>
</evidence>
<dbReference type="InterPro" id="IPR000719">
    <property type="entry name" value="Prot_kinase_dom"/>
</dbReference>
<dbReference type="GO" id="GO:0010976">
    <property type="term" value="P:positive regulation of neuron projection development"/>
    <property type="evidence" value="ECO:0007669"/>
    <property type="project" value="TreeGrafter"/>
</dbReference>
<dbReference type="PRINTS" id="PR00109">
    <property type="entry name" value="TYRKINASE"/>
</dbReference>
<dbReference type="FunFam" id="1.10.510.10:FF:000053">
    <property type="entry name" value="Epithelial discoidin domain-containing receptor 1"/>
    <property type="match status" value="1"/>
</dbReference>
<dbReference type="PANTHER" id="PTHR24416">
    <property type="entry name" value="TYROSINE-PROTEIN KINASE RECEPTOR"/>
    <property type="match status" value="1"/>
</dbReference>
<evidence type="ECO:0000256" key="14">
    <source>
        <dbReference type="SAM" id="MobiDB-lite"/>
    </source>
</evidence>
<dbReference type="SUPFAM" id="SSF56112">
    <property type="entry name" value="Protein kinase-like (PK-like)"/>
    <property type="match status" value="1"/>
</dbReference>
<dbReference type="EMBL" id="JBBCAQ010000022">
    <property type="protein sequence ID" value="KAK7591001.1"/>
    <property type="molecule type" value="Genomic_DNA"/>
</dbReference>
<dbReference type="PROSITE" id="PS50022">
    <property type="entry name" value="FA58C_3"/>
    <property type="match status" value="1"/>
</dbReference>
<evidence type="ECO:0000256" key="6">
    <source>
        <dbReference type="ARBA" id="ARBA00022840"/>
    </source>
</evidence>
<evidence type="ECO:0000256" key="3">
    <source>
        <dbReference type="ARBA" id="ARBA00022692"/>
    </source>
</evidence>
<dbReference type="InterPro" id="IPR008266">
    <property type="entry name" value="Tyr_kinase_AS"/>
</dbReference>
<keyword evidence="11" id="KW-0325">Glycoprotein</keyword>
<sequence>MQWLDVRLCDLNAATLSPAIVGSVWVSKILNSRRAGSTVWVSKILNPRRTGSTVSVLKILNSHRAGSTVWMSKILNSRQAGSTPSRTPPSQRLNVEPKLVDEAFSDYGAFVTLSQNVIRTESHGGAWCPKQEATPDPKEWLEINLHQVHVITAVETQGRFGNGQGQEYTEAYQLEYWRPKLGKWKRYRNYKGEEIIAGNENTYLEAKRLLDPPVWASKIRFVPYSYHRRTVCMRVELYGCQWSDGIVSYAMPQGDKRGTDWEFYDASYDGYWNEELQRGLGQLTDGKIGSENFKMGYYEYERNQGWVGWKNESRNGQPVEIRFEFDRVREFTAVHIFTNNQFSKGVQVFSKAEVTFGTNGRHYFGDPITYTYMEDKVFESSRNVTIKLHRRVGRFVKLKMFFSNLWIMVSEVVFDSDVANGNFTLDSFPVNDISPNEVFEGKEKFPYYQHPEIPVSTPQQEDQTYMAIIIGVLMAVIILLAVAILLIVARHRQRKCFASPLTTKSVLADNHQHLSAESSCGTYSGKDGTSSSSGMTTHPLPKGTPSHLVNRLIKVDDYQEPYQALRYAPYYSYSSVVMEMRDNLNKSATMHHMDSAYDYAVPETGTMPLLSPDIREPPPSATSCNNSLIADKESLFSRSYSSDENKNKKSLNQQEILSALRRRLEQTAVPEFPRHRLRMLSRLGEGAFGTIYIAEADGIMEYGMSSTMGKRLVAVKFLTQNASEKEKIDFHRDVRILAALEDVNIARVLGVCTVEEPLCVIMEYLDHADLNQFLKTHVAAENSRTHSLGGVKTLSFNCLLYMATQIASGMRYLESLNFVHRDLATRNCLVGKAYQIKISDFGTDNDQYSADYYKVDPNTSLPIRWMAWESVFLGKYTTKSDVWSFAVTLWEILTFARETPYQELTSAEVMQNLSHLHYESGLFVYLPKPPCPKDIFDLMLECWRRHEAERPTFREIHLFLQRKNLGYAPVV</sequence>
<feature type="domain" description="F5/8 type C" evidence="17">
    <location>
        <begin position="87"/>
        <end position="240"/>
    </location>
</feature>
<evidence type="ECO:0000256" key="4">
    <source>
        <dbReference type="ARBA" id="ARBA00022729"/>
    </source>
</evidence>
<organism evidence="18 19">
    <name type="scientific">Parthenolecanium corni</name>
    <dbReference type="NCBI Taxonomy" id="536013"/>
    <lineage>
        <taxon>Eukaryota</taxon>
        <taxon>Metazoa</taxon>
        <taxon>Ecdysozoa</taxon>
        <taxon>Arthropoda</taxon>
        <taxon>Hexapoda</taxon>
        <taxon>Insecta</taxon>
        <taxon>Pterygota</taxon>
        <taxon>Neoptera</taxon>
        <taxon>Paraneoptera</taxon>
        <taxon>Hemiptera</taxon>
        <taxon>Sternorrhyncha</taxon>
        <taxon>Coccoidea</taxon>
        <taxon>Coccidae</taxon>
        <taxon>Parthenolecanium</taxon>
    </lineage>
</organism>
<dbReference type="Gene3D" id="1.10.510.10">
    <property type="entry name" value="Transferase(Phosphotransferase) domain 1"/>
    <property type="match status" value="1"/>
</dbReference>
<dbReference type="SMART" id="SM00219">
    <property type="entry name" value="TyrKc"/>
    <property type="match status" value="1"/>
</dbReference>
<dbReference type="InterPro" id="IPR008979">
    <property type="entry name" value="Galactose-bd-like_sf"/>
</dbReference>
<proteinExistence type="predicted"/>
<evidence type="ECO:0000259" key="16">
    <source>
        <dbReference type="PROSITE" id="PS50011"/>
    </source>
</evidence>
<dbReference type="Proteomes" id="UP001367676">
    <property type="component" value="Unassembled WGS sequence"/>
</dbReference>
<dbReference type="GO" id="GO:0038062">
    <property type="term" value="F:protein tyrosine kinase collagen receptor activity"/>
    <property type="evidence" value="ECO:0007669"/>
    <property type="project" value="TreeGrafter"/>
</dbReference>
<feature type="domain" description="Protein kinase" evidence="16">
    <location>
        <begin position="677"/>
        <end position="960"/>
    </location>
</feature>
<dbReference type="AlphaFoldDB" id="A0AAN9Y3X9"/>
<gene>
    <name evidence="18" type="ORF">V9T40_002614</name>
</gene>
<dbReference type="GO" id="GO:0043235">
    <property type="term" value="C:receptor complex"/>
    <property type="evidence" value="ECO:0007669"/>
    <property type="project" value="TreeGrafter"/>
</dbReference>
<evidence type="ECO:0000256" key="10">
    <source>
        <dbReference type="ARBA" id="ARBA00023170"/>
    </source>
</evidence>
<dbReference type="Pfam" id="PF21114">
    <property type="entry name" value="DDR1-2_DS-like"/>
    <property type="match status" value="1"/>
</dbReference>
<keyword evidence="8 15" id="KW-0472">Membrane</keyword>
<dbReference type="PROSITE" id="PS00107">
    <property type="entry name" value="PROTEIN_KINASE_ATP"/>
    <property type="match status" value="1"/>
</dbReference>
<evidence type="ECO:0008006" key="20">
    <source>
        <dbReference type="Google" id="ProtNLM"/>
    </source>
</evidence>
<name>A0AAN9Y3X9_9HEMI</name>
<comment type="subcellular location">
    <subcellularLocation>
        <location evidence="1">Cell membrane</location>
        <topology evidence="1">Single-pass type I membrane protein</topology>
    </subcellularLocation>
</comment>
<dbReference type="InterPro" id="IPR050122">
    <property type="entry name" value="RTK"/>
</dbReference>
<reference evidence="18 19" key="1">
    <citation type="submission" date="2024-03" db="EMBL/GenBank/DDBJ databases">
        <title>Adaptation during the transition from Ophiocordyceps entomopathogen to insect associate is accompanied by gene loss and intensified selection.</title>
        <authorList>
            <person name="Ward C.M."/>
            <person name="Onetto C.A."/>
            <person name="Borneman A.R."/>
        </authorList>
    </citation>
    <scope>NUCLEOTIDE SEQUENCE [LARGE SCALE GENOMIC DNA]</scope>
    <source>
        <strain evidence="18">AWRI1</strain>
        <tissue evidence="18">Single Adult Female</tissue>
    </source>
</reference>
<dbReference type="Pfam" id="PF07714">
    <property type="entry name" value="PK_Tyr_Ser-Thr"/>
    <property type="match status" value="1"/>
</dbReference>
<dbReference type="PROSITE" id="PS01285">
    <property type="entry name" value="FA58C_1"/>
    <property type="match status" value="1"/>
</dbReference>
<evidence type="ECO:0000256" key="2">
    <source>
        <dbReference type="ARBA" id="ARBA00022475"/>
    </source>
</evidence>
<dbReference type="GO" id="GO:0051897">
    <property type="term" value="P:positive regulation of phosphatidylinositol 3-kinase/protein kinase B signal transduction"/>
    <property type="evidence" value="ECO:0007669"/>
    <property type="project" value="TreeGrafter"/>
</dbReference>
<evidence type="ECO:0000256" key="15">
    <source>
        <dbReference type="SAM" id="Phobius"/>
    </source>
</evidence>
<keyword evidence="3 15" id="KW-0812">Transmembrane</keyword>
<dbReference type="Pfam" id="PF00754">
    <property type="entry name" value="F5_F8_type_C"/>
    <property type="match status" value="1"/>
</dbReference>
<dbReference type="GO" id="GO:0005518">
    <property type="term" value="F:collagen binding"/>
    <property type="evidence" value="ECO:0007669"/>
    <property type="project" value="TreeGrafter"/>
</dbReference>
<evidence type="ECO:0000313" key="19">
    <source>
        <dbReference type="Proteomes" id="UP001367676"/>
    </source>
</evidence>
<evidence type="ECO:0000313" key="18">
    <source>
        <dbReference type="EMBL" id="KAK7591001.1"/>
    </source>
</evidence>
<keyword evidence="7 15" id="KW-1133">Transmembrane helix</keyword>
<keyword evidence="5 13" id="KW-0547">Nucleotide-binding</keyword>
<evidence type="ECO:0000256" key="12">
    <source>
        <dbReference type="ARBA" id="ARBA00051243"/>
    </source>
</evidence>
<evidence type="ECO:0000256" key="13">
    <source>
        <dbReference type="PROSITE-ProRule" id="PRU10141"/>
    </source>
</evidence>
<keyword evidence="6 13" id="KW-0067">ATP-binding</keyword>
<dbReference type="SUPFAM" id="SSF49785">
    <property type="entry name" value="Galactose-binding domain-like"/>
    <property type="match status" value="1"/>
</dbReference>
<evidence type="ECO:0000259" key="17">
    <source>
        <dbReference type="PROSITE" id="PS50022"/>
    </source>
</evidence>
<dbReference type="PANTHER" id="PTHR24416:SF579">
    <property type="entry name" value="DISCOIDIN DOMAIN-CONTAINING RECEPTOR 2-LIKE PROTEIN"/>
    <property type="match status" value="1"/>
</dbReference>
<protein>
    <recommendedName>
        <fullName evidence="20">Discoidin domain-containing receptor 2</fullName>
    </recommendedName>
</protein>
<dbReference type="InterPro" id="IPR011009">
    <property type="entry name" value="Kinase-like_dom_sf"/>
</dbReference>
<dbReference type="Gene3D" id="2.60.120.260">
    <property type="entry name" value="Galactose-binding domain-like"/>
    <property type="match status" value="1"/>
</dbReference>
<dbReference type="Gene3D" id="3.30.200.20">
    <property type="entry name" value="Phosphorylase Kinase, domain 1"/>
    <property type="match status" value="1"/>
</dbReference>
<evidence type="ECO:0000256" key="7">
    <source>
        <dbReference type="ARBA" id="ARBA00022989"/>
    </source>
</evidence>
<comment type="caution">
    <text evidence="18">The sequence shown here is derived from an EMBL/GenBank/DDBJ whole genome shotgun (WGS) entry which is preliminary data.</text>
</comment>
<accession>A0AAN9Y3X9</accession>
<comment type="catalytic activity">
    <reaction evidence="12">
        <text>L-tyrosyl-[protein] + ATP = O-phospho-L-tyrosyl-[protein] + ADP + H(+)</text>
        <dbReference type="Rhea" id="RHEA:10596"/>
        <dbReference type="Rhea" id="RHEA-COMP:10136"/>
        <dbReference type="Rhea" id="RHEA-COMP:20101"/>
        <dbReference type="ChEBI" id="CHEBI:15378"/>
        <dbReference type="ChEBI" id="CHEBI:30616"/>
        <dbReference type="ChEBI" id="CHEBI:46858"/>
        <dbReference type="ChEBI" id="CHEBI:61978"/>
        <dbReference type="ChEBI" id="CHEBI:456216"/>
        <dbReference type="EC" id="2.7.10.1"/>
    </reaction>
</comment>
<dbReference type="InterPro" id="IPR017441">
    <property type="entry name" value="Protein_kinase_ATP_BS"/>
</dbReference>
<dbReference type="InterPro" id="IPR000421">
    <property type="entry name" value="FA58C"/>
</dbReference>
<feature type="binding site" evidence="13">
    <location>
        <position position="716"/>
    </location>
    <ligand>
        <name>ATP</name>
        <dbReference type="ChEBI" id="CHEBI:30616"/>
    </ligand>
</feature>
<evidence type="ECO:0000256" key="8">
    <source>
        <dbReference type="ARBA" id="ARBA00023136"/>
    </source>
</evidence>